<gene>
    <name evidence="1" type="ORF">BU23DRAFT_645990</name>
</gene>
<sequence>MSTSKFCTLAQELLDQICAHLGDVDLHSLHHVSHSLFEGTKKEYSKRNFKDIHVREDLQLKTISQQPRYAEAVEGVTISTFALQRPQGTTHNGWRDSDQDGTNAPVATFVDIDVPAALQACCNMNYTKLSRVDITNVMIPGAALITFFTFHRNTALRAIALQHIYLEWTDDTEHPWLSVFKALLNMYNLESLWLNCLAALKLGVVPHMIAYYASQEVPWTPKINVDRALTLLEAKYTALPEDCNEIWVDLDYIMEQLAVQYGVY</sequence>
<organism evidence="1 2">
    <name type="scientific">Bimuria novae-zelandiae CBS 107.79</name>
    <dbReference type="NCBI Taxonomy" id="1447943"/>
    <lineage>
        <taxon>Eukaryota</taxon>
        <taxon>Fungi</taxon>
        <taxon>Dikarya</taxon>
        <taxon>Ascomycota</taxon>
        <taxon>Pezizomycotina</taxon>
        <taxon>Dothideomycetes</taxon>
        <taxon>Pleosporomycetidae</taxon>
        <taxon>Pleosporales</taxon>
        <taxon>Massarineae</taxon>
        <taxon>Didymosphaeriaceae</taxon>
        <taxon>Bimuria</taxon>
    </lineage>
</organism>
<reference evidence="1" key="1">
    <citation type="journal article" date="2020" name="Stud. Mycol.">
        <title>101 Dothideomycetes genomes: a test case for predicting lifestyles and emergence of pathogens.</title>
        <authorList>
            <person name="Haridas S."/>
            <person name="Albert R."/>
            <person name="Binder M."/>
            <person name="Bloem J."/>
            <person name="Labutti K."/>
            <person name="Salamov A."/>
            <person name="Andreopoulos B."/>
            <person name="Baker S."/>
            <person name="Barry K."/>
            <person name="Bills G."/>
            <person name="Bluhm B."/>
            <person name="Cannon C."/>
            <person name="Castanera R."/>
            <person name="Culley D."/>
            <person name="Daum C."/>
            <person name="Ezra D."/>
            <person name="Gonzalez J."/>
            <person name="Henrissat B."/>
            <person name="Kuo A."/>
            <person name="Liang C."/>
            <person name="Lipzen A."/>
            <person name="Lutzoni F."/>
            <person name="Magnuson J."/>
            <person name="Mondo S."/>
            <person name="Nolan M."/>
            <person name="Ohm R."/>
            <person name="Pangilinan J."/>
            <person name="Park H.-J."/>
            <person name="Ramirez L."/>
            <person name="Alfaro M."/>
            <person name="Sun H."/>
            <person name="Tritt A."/>
            <person name="Yoshinaga Y."/>
            <person name="Zwiers L.-H."/>
            <person name="Turgeon B."/>
            <person name="Goodwin S."/>
            <person name="Spatafora J."/>
            <person name="Crous P."/>
            <person name="Grigoriev I."/>
        </authorList>
    </citation>
    <scope>NUCLEOTIDE SEQUENCE</scope>
    <source>
        <strain evidence="1">CBS 107.79</strain>
    </source>
</reference>
<evidence type="ECO:0000313" key="1">
    <source>
        <dbReference type="EMBL" id="KAF1971571.1"/>
    </source>
</evidence>
<evidence type="ECO:0008006" key="3">
    <source>
        <dbReference type="Google" id="ProtNLM"/>
    </source>
</evidence>
<accession>A0A6A5V2U5</accession>
<dbReference type="Proteomes" id="UP000800036">
    <property type="component" value="Unassembled WGS sequence"/>
</dbReference>
<dbReference type="EMBL" id="ML976692">
    <property type="protein sequence ID" value="KAF1971571.1"/>
    <property type="molecule type" value="Genomic_DNA"/>
</dbReference>
<dbReference type="AlphaFoldDB" id="A0A6A5V2U5"/>
<protein>
    <recommendedName>
        <fullName evidence="3">F-box domain-containing protein</fullName>
    </recommendedName>
</protein>
<keyword evidence="2" id="KW-1185">Reference proteome</keyword>
<proteinExistence type="predicted"/>
<evidence type="ECO:0000313" key="2">
    <source>
        <dbReference type="Proteomes" id="UP000800036"/>
    </source>
</evidence>
<name>A0A6A5V2U5_9PLEO</name>